<reference evidence="1 2" key="1">
    <citation type="journal article" date="2016" name="Nat. Commun.">
        <title>Thousands of microbial genomes shed light on interconnected biogeochemical processes in an aquifer system.</title>
        <authorList>
            <person name="Anantharaman K."/>
            <person name="Brown C.T."/>
            <person name="Hug L.A."/>
            <person name="Sharon I."/>
            <person name="Castelle C.J."/>
            <person name="Probst A.J."/>
            <person name="Thomas B.C."/>
            <person name="Singh A."/>
            <person name="Wilkins M.J."/>
            <person name="Karaoz U."/>
            <person name="Brodie E.L."/>
            <person name="Williams K.H."/>
            <person name="Hubbard S.S."/>
            <person name="Banfield J.F."/>
        </authorList>
    </citation>
    <scope>NUCLEOTIDE SEQUENCE [LARGE SCALE GENOMIC DNA]</scope>
</reference>
<protein>
    <submittedName>
        <fullName evidence="1">Uncharacterized protein</fullName>
    </submittedName>
</protein>
<proteinExistence type="predicted"/>
<evidence type="ECO:0000313" key="1">
    <source>
        <dbReference type="EMBL" id="OGN14574.1"/>
    </source>
</evidence>
<dbReference type="Proteomes" id="UP000176581">
    <property type="component" value="Unassembled WGS sequence"/>
</dbReference>
<evidence type="ECO:0000313" key="2">
    <source>
        <dbReference type="Proteomes" id="UP000176581"/>
    </source>
</evidence>
<dbReference type="AlphaFoldDB" id="A0A1F8FN63"/>
<name>A0A1F8FN63_9BACT</name>
<gene>
    <name evidence="1" type="ORF">A3J47_00345</name>
</gene>
<comment type="caution">
    <text evidence="1">The sequence shown here is derived from an EMBL/GenBank/DDBJ whole genome shotgun (WGS) entry which is preliminary data.</text>
</comment>
<accession>A0A1F8FN63</accession>
<organism evidence="1 2">
    <name type="scientific">Candidatus Yanofskybacteria bacterium RIFCSPHIGHO2_02_FULL_43_22</name>
    <dbReference type="NCBI Taxonomy" id="1802681"/>
    <lineage>
        <taxon>Bacteria</taxon>
        <taxon>Candidatus Yanofskyibacteriota</taxon>
    </lineage>
</organism>
<sequence>MRKLKPIDVGKLASKEPDVNEILLSSTKTDILRTIDLLLSKAGRLKGGVFGVKLAQLTNLLASYRKYTLRTVGKRYRPIKIRPAR</sequence>
<dbReference type="EMBL" id="MGJV01000025">
    <property type="protein sequence ID" value="OGN14574.1"/>
    <property type="molecule type" value="Genomic_DNA"/>
</dbReference>